<evidence type="ECO:0000256" key="2">
    <source>
        <dbReference type="ARBA" id="ARBA00005525"/>
    </source>
</evidence>
<dbReference type="GO" id="GO:0004735">
    <property type="term" value="F:pyrroline-5-carboxylate reductase activity"/>
    <property type="evidence" value="ECO:0007669"/>
    <property type="project" value="UniProtKB-EC"/>
</dbReference>
<dbReference type="EMBL" id="ADBJ01000010">
    <property type="protein sequence ID" value="EFA84338.1"/>
    <property type="molecule type" value="Genomic_DNA"/>
</dbReference>
<dbReference type="AlphaFoldDB" id="D3B4U0"/>
<dbReference type="InterPro" id="IPR028939">
    <property type="entry name" value="P5C_Rdtase_cat_N"/>
</dbReference>
<comment type="catalytic activity">
    <reaction evidence="10">
        <text>L-proline + NADP(+) = (S)-1-pyrroline-5-carboxylate + NADPH + 2 H(+)</text>
        <dbReference type="Rhea" id="RHEA:14109"/>
        <dbReference type="ChEBI" id="CHEBI:15378"/>
        <dbReference type="ChEBI" id="CHEBI:17388"/>
        <dbReference type="ChEBI" id="CHEBI:57783"/>
        <dbReference type="ChEBI" id="CHEBI:58349"/>
        <dbReference type="ChEBI" id="CHEBI:60039"/>
        <dbReference type="EC" id="1.5.1.2"/>
    </reaction>
</comment>
<dbReference type="STRING" id="670386.D3B4U0"/>
<dbReference type="RefSeq" id="XP_020436453.1">
    <property type="nucleotide sequence ID" value="XM_020574381.1"/>
</dbReference>
<evidence type="ECO:0000313" key="14">
    <source>
        <dbReference type="EMBL" id="EFA84338.1"/>
    </source>
</evidence>
<dbReference type="Pfam" id="PF03807">
    <property type="entry name" value="F420_oxidored"/>
    <property type="match status" value="1"/>
</dbReference>
<dbReference type="FunCoup" id="D3B4U0">
    <property type="interactions" value="52"/>
</dbReference>
<evidence type="ECO:0000256" key="6">
    <source>
        <dbReference type="ARBA" id="ARBA00022857"/>
    </source>
</evidence>
<dbReference type="OMA" id="CQSMTCL"/>
<proteinExistence type="inferred from homology"/>
<evidence type="ECO:0000256" key="3">
    <source>
        <dbReference type="ARBA" id="ARBA00012855"/>
    </source>
</evidence>
<gene>
    <name evidence="14" type="ORF">PPL_03416</name>
</gene>
<dbReference type="PANTHER" id="PTHR11645:SF0">
    <property type="entry name" value="PYRROLINE-5-CARBOXYLATE REDUCTASE 3"/>
    <property type="match status" value="1"/>
</dbReference>
<dbReference type="Proteomes" id="UP000001396">
    <property type="component" value="Unassembled WGS sequence"/>
</dbReference>
<comment type="pathway">
    <text evidence="1">Amino-acid biosynthesis; L-proline biosynthesis; L-proline from L-glutamate 5-semialdehyde: step 1/1.</text>
</comment>
<dbReference type="GeneID" id="31358937"/>
<evidence type="ECO:0000256" key="7">
    <source>
        <dbReference type="ARBA" id="ARBA00023002"/>
    </source>
</evidence>
<dbReference type="Pfam" id="PF14748">
    <property type="entry name" value="P5CR_dimer"/>
    <property type="match status" value="1"/>
</dbReference>
<dbReference type="InterPro" id="IPR000304">
    <property type="entry name" value="Pyrroline-COOH_reductase"/>
</dbReference>
<dbReference type="FunFam" id="3.40.50.720:FF:000866">
    <property type="entry name" value="Pyrroline-5-carboxylate reductase"/>
    <property type="match status" value="1"/>
</dbReference>
<keyword evidence="6" id="KW-0521">NADP</keyword>
<organism evidence="14 15">
    <name type="scientific">Heterostelium pallidum (strain ATCC 26659 / Pp 5 / PN500)</name>
    <name type="common">Cellular slime mold</name>
    <name type="synonym">Polysphondylium pallidum</name>
    <dbReference type="NCBI Taxonomy" id="670386"/>
    <lineage>
        <taxon>Eukaryota</taxon>
        <taxon>Amoebozoa</taxon>
        <taxon>Evosea</taxon>
        <taxon>Eumycetozoa</taxon>
        <taxon>Dictyostelia</taxon>
        <taxon>Acytosteliales</taxon>
        <taxon>Acytosteliaceae</taxon>
        <taxon>Heterostelium</taxon>
    </lineage>
</organism>
<feature type="compositionally biased region" description="Low complexity" evidence="11">
    <location>
        <begin position="336"/>
        <end position="365"/>
    </location>
</feature>
<sequence>MTTEQHSISVLGCGNIGLSIAHGLVNSGLYKSNQIILTKRNTESLEKSMGSKGFQVTADNNLAVKKSKVVIVCVTPAQLDSLLESIRSVINPKYHVVISVVSGASIDDISVKLGSSGVAIVRAMPNTAIQYCQSMTCLAVRGTHHVAGRAEIEERKDQALAISEKIFNVLGNCIVLKEEQIVPATALCACGIAFFFRAIRAASQGGIEIGFHAEDAIKIAAQTAKGAATLVLEGGYHPEYEIDKVTTPMGCTIAGLNQMEHNGFSSAMIKGIVTSAEKAASLYSKKQPAPSTTTHHHHAPQAHQQDSASTTTTSTTSTANNNTESKSNNKRRTRNQNKSTRNQQQQQTTESNNTQQEKPDSNNNDQSHEQQQEQAPEQHQPSTASSENNEQQPQQPQQQQQSHQNNNSRRGKSNNSRRSNTKKEQEDPNNPWKKQENNHQHPAPVYDVNSVDEALAKARSRNTHQQNGRGNRRGGSGDGGGGRRHNGNNSRGGGGEGGRRQPHQHQHQQQEAN</sequence>
<dbReference type="Gene3D" id="1.10.3730.10">
    <property type="entry name" value="ProC C-terminal domain-like"/>
    <property type="match status" value="1"/>
</dbReference>
<comment type="caution">
    <text evidence="14">The sequence shown here is derived from an EMBL/GenBank/DDBJ whole genome shotgun (WGS) entry which is preliminary data.</text>
</comment>
<comment type="subunit">
    <text evidence="8">Homodecamer; composed of 5 homodimers.</text>
</comment>
<keyword evidence="4" id="KW-0028">Amino-acid biosynthesis</keyword>
<evidence type="ECO:0000313" key="15">
    <source>
        <dbReference type="Proteomes" id="UP000001396"/>
    </source>
</evidence>
<dbReference type="SUPFAM" id="SSF51735">
    <property type="entry name" value="NAD(P)-binding Rossmann-fold domains"/>
    <property type="match status" value="1"/>
</dbReference>
<dbReference type="FunFam" id="1.10.3730.10:FF:000001">
    <property type="entry name" value="Pyrroline-5-carboxylate reductase"/>
    <property type="match status" value="1"/>
</dbReference>
<name>D3B4U0_HETP5</name>
<dbReference type="InParanoid" id="D3B4U0"/>
<evidence type="ECO:0000256" key="5">
    <source>
        <dbReference type="ARBA" id="ARBA00022650"/>
    </source>
</evidence>
<dbReference type="Gene3D" id="3.40.50.720">
    <property type="entry name" value="NAD(P)-binding Rossmann-like Domain"/>
    <property type="match status" value="1"/>
</dbReference>
<reference evidence="14 15" key="1">
    <citation type="journal article" date="2011" name="Genome Res.">
        <title>Phylogeny-wide analysis of social amoeba genomes highlights ancient origins for complex intercellular communication.</title>
        <authorList>
            <person name="Heidel A.J."/>
            <person name="Lawal H.M."/>
            <person name="Felder M."/>
            <person name="Schilde C."/>
            <person name="Helps N.R."/>
            <person name="Tunggal B."/>
            <person name="Rivero F."/>
            <person name="John U."/>
            <person name="Schleicher M."/>
            <person name="Eichinger L."/>
            <person name="Platzer M."/>
            <person name="Noegel A.A."/>
            <person name="Schaap P."/>
            <person name="Gloeckner G."/>
        </authorList>
    </citation>
    <scope>NUCLEOTIDE SEQUENCE [LARGE SCALE GENOMIC DNA]</scope>
    <source>
        <strain evidence="15">ATCC 26659 / Pp 5 / PN500</strain>
    </source>
</reference>
<dbReference type="InterPro" id="IPR029036">
    <property type="entry name" value="P5CR_dimer"/>
</dbReference>
<accession>D3B4U0</accession>
<feature type="compositionally biased region" description="Low complexity" evidence="11">
    <location>
        <begin position="372"/>
        <end position="418"/>
    </location>
</feature>
<evidence type="ECO:0000256" key="9">
    <source>
        <dbReference type="ARBA" id="ARBA00050547"/>
    </source>
</evidence>
<evidence type="ECO:0000256" key="10">
    <source>
        <dbReference type="ARBA" id="ARBA00052690"/>
    </source>
</evidence>
<evidence type="ECO:0000259" key="12">
    <source>
        <dbReference type="Pfam" id="PF03807"/>
    </source>
</evidence>
<dbReference type="GO" id="GO:0055129">
    <property type="term" value="P:L-proline biosynthetic process"/>
    <property type="evidence" value="ECO:0007669"/>
    <property type="project" value="TreeGrafter"/>
</dbReference>
<keyword evidence="15" id="KW-1185">Reference proteome</keyword>
<evidence type="ECO:0000259" key="13">
    <source>
        <dbReference type="Pfam" id="PF14748"/>
    </source>
</evidence>
<comment type="catalytic activity">
    <reaction evidence="9">
        <text>L-proline + NAD(+) = (S)-1-pyrroline-5-carboxylate + NADH + 2 H(+)</text>
        <dbReference type="Rhea" id="RHEA:14105"/>
        <dbReference type="ChEBI" id="CHEBI:15378"/>
        <dbReference type="ChEBI" id="CHEBI:17388"/>
        <dbReference type="ChEBI" id="CHEBI:57540"/>
        <dbReference type="ChEBI" id="CHEBI:57945"/>
        <dbReference type="ChEBI" id="CHEBI:60039"/>
        <dbReference type="EC" id="1.5.1.2"/>
    </reaction>
</comment>
<feature type="region of interest" description="Disordered" evidence="11">
    <location>
        <begin position="281"/>
        <end position="513"/>
    </location>
</feature>
<feature type="domain" description="Pyrroline-5-carboxylate reductase dimerisation" evidence="13">
    <location>
        <begin position="178"/>
        <end position="281"/>
    </location>
</feature>
<evidence type="ECO:0000256" key="8">
    <source>
        <dbReference type="ARBA" id="ARBA00038523"/>
    </source>
</evidence>
<feature type="domain" description="Pyrroline-5-carboxylate reductase catalytic N-terminal" evidence="12">
    <location>
        <begin position="8"/>
        <end position="102"/>
    </location>
</feature>
<comment type="similarity">
    <text evidence="2">Belongs to the pyrroline-5-carboxylate reductase family.</text>
</comment>
<dbReference type="InterPro" id="IPR036291">
    <property type="entry name" value="NAD(P)-bd_dom_sf"/>
</dbReference>
<dbReference type="SUPFAM" id="SSF48179">
    <property type="entry name" value="6-phosphogluconate dehydrogenase C-terminal domain-like"/>
    <property type="match status" value="1"/>
</dbReference>
<dbReference type="EC" id="1.5.1.2" evidence="3"/>
<protein>
    <recommendedName>
        <fullName evidence="3">pyrroline-5-carboxylate reductase</fullName>
        <ecNumber evidence="3">1.5.1.2</ecNumber>
    </recommendedName>
</protein>
<feature type="compositionally biased region" description="Low complexity" evidence="11">
    <location>
        <begin position="301"/>
        <end position="326"/>
    </location>
</feature>
<dbReference type="InterPro" id="IPR008927">
    <property type="entry name" value="6-PGluconate_DH-like_C_sf"/>
</dbReference>
<evidence type="ECO:0000256" key="4">
    <source>
        <dbReference type="ARBA" id="ARBA00022605"/>
    </source>
</evidence>
<keyword evidence="5" id="KW-0641">Proline biosynthesis</keyword>
<evidence type="ECO:0000256" key="11">
    <source>
        <dbReference type="SAM" id="MobiDB-lite"/>
    </source>
</evidence>
<dbReference type="PANTHER" id="PTHR11645">
    <property type="entry name" value="PYRROLINE-5-CARBOXYLATE REDUCTASE"/>
    <property type="match status" value="1"/>
</dbReference>
<evidence type="ECO:0000256" key="1">
    <source>
        <dbReference type="ARBA" id="ARBA00005205"/>
    </source>
</evidence>
<dbReference type="HAMAP" id="MF_01925">
    <property type="entry name" value="P5C_reductase"/>
    <property type="match status" value="1"/>
</dbReference>
<keyword evidence="7" id="KW-0560">Oxidoreductase</keyword>